<dbReference type="SMART" id="SM00248">
    <property type="entry name" value="ANK"/>
    <property type="match status" value="2"/>
</dbReference>
<dbReference type="AlphaFoldDB" id="A0A395N1T9"/>
<keyword evidence="1" id="KW-0040">ANK repeat</keyword>
<gene>
    <name evidence="3" type="ORF">FIE12Z_1677</name>
</gene>
<dbReference type="InterPro" id="IPR036770">
    <property type="entry name" value="Ankyrin_rpt-contain_sf"/>
</dbReference>
<reference evidence="3 4" key="1">
    <citation type="journal article" date="2018" name="PLoS Pathog.">
        <title>Evolution of structural diversity of trichothecenes, a family of toxins produced by plant pathogenic and entomopathogenic fungi.</title>
        <authorList>
            <person name="Proctor R.H."/>
            <person name="McCormick S.P."/>
            <person name="Kim H.S."/>
            <person name="Cardoza R.E."/>
            <person name="Stanley A.M."/>
            <person name="Lindo L."/>
            <person name="Kelly A."/>
            <person name="Brown D.W."/>
            <person name="Lee T."/>
            <person name="Vaughan M.M."/>
            <person name="Alexander N.J."/>
            <person name="Busman M."/>
            <person name="Gutierrez S."/>
        </authorList>
    </citation>
    <scope>NUCLEOTIDE SEQUENCE [LARGE SCALE GENOMIC DNA]</scope>
    <source>
        <strain evidence="3 4">NRRL 13405</strain>
    </source>
</reference>
<dbReference type="Pfam" id="PF12796">
    <property type="entry name" value="Ank_2"/>
    <property type="match status" value="1"/>
</dbReference>
<dbReference type="PROSITE" id="PS50297">
    <property type="entry name" value="ANK_REP_REGION"/>
    <property type="match status" value="1"/>
</dbReference>
<feature type="repeat" description="ANK" evidence="1">
    <location>
        <begin position="160"/>
        <end position="192"/>
    </location>
</feature>
<dbReference type="PANTHER" id="PTHR24148">
    <property type="entry name" value="ANKYRIN REPEAT DOMAIN-CONTAINING PROTEIN 39 HOMOLOG-RELATED"/>
    <property type="match status" value="1"/>
</dbReference>
<dbReference type="InterPro" id="IPR052895">
    <property type="entry name" value="HetReg/Transcr_Mod"/>
</dbReference>
<dbReference type="InterPro" id="IPR002110">
    <property type="entry name" value="Ankyrin_rpt"/>
</dbReference>
<evidence type="ECO:0000259" key="2">
    <source>
        <dbReference type="Pfam" id="PF06985"/>
    </source>
</evidence>
<sequence>MASITMPPSIDFPHFPYPNLPSPSSIRLLSFIKRPRQLSPPSVLGEQLIECVLETVDTNTAPAFDLISSIHGNPDSADPGDIDEYGPMHRYPIAVNGKMMFVTKNIYEALKMSQKVNNPGDKRDEPFLETKLITAAENNHRPKVQLLLRQGACVHAQDCFGKTAIHHAAQNGHFAIMSLLLDYGASMKVVDDKGKTPLDYLDYTKQGDWNSLEEIAYKMQKTPEERELVSMPEVVRVGKPMWIDAICIDQGNANERESHSSLIGQIYQRANSLIAWVGVENNETTLAIQAITRILRADDRDLDDVMSDEGTSIHTMPYEYEKPAIIRFLRRSWFERDDLMHEVAFGKAITVYCGTDSIPFSYVMKFLRREPYYGSFLPPDLQIWALIGDRSSNKRVSLGSTGDQKRRRRIET</sequence>
<accession>A0A395N1T9</accession>
<comment type="caution">
    <text evidence="3">The sequence shown here is derived from an EMBL/GenBank/DDBJ whole genome shotgun (WGS) entry which is preliminary data.</text>
</comment>
<dbReference type="Pfam" id="PF06985">
    <property type="entry name" value="HET"/>
    <property type="match status" value="1"/>
</dbReference>
<dbReference type="PROSITE" id="PS50088">
    <property type="entry name" value="ANK_REPEAT"/>
    <property type="match status" value="1"/>
</dbReference>
<proteinExistence type="predicted"/>
<dbReference type="InterPro" id="IPR010730">
    <property type="entry name" value="HET"/>
</dbReference>
<evidence type="ECO:0000313" key="4">
    <source>
        <dbReference type="Proteomes" id="UP000265631"/>
    </source>
</evidence>
<dbReference type="STRING" id="2594813.A0A395N1T9"/>
<evidence type="ECO:0000313" key="3">
    <source>
        <dbReference type="EMBL" id="RFN53930.1"/>
    </source>
</evidence>
<dbReference type="EMBL" id="PXXK01000033">
    <property type="protein sequence ID" value="RFN53930.1"/>
    <property type="molecule type" value="Genomic_DNA"/>
</dbReference>
<evidence type="ECO:0000256" key="1">
    <source>
        <dbReference type="PROSITE-ProRule" id="PRU00023"/>
    </source>
</evidence>
<keyword evidence="4" id="KW-1185">Reference proteome</keyword>
<name>A0A395N1T9_9HYPO</name>
<feature type="domain" description="Heterokaryon incompatibility" evidence="2">
    <location>
        <begin position="241"/>
        <end position="336"/>
    </location>
</feature>
<organism evidence="3 4">
    <name type="scientific">Fusarium flagelliforme</name>
    <dbReference type="NCBI Taxonomy" id="2675880"/>
    <lineage>
        <taxon>Eukaryota</taxon>
        <taxon>Fungi</taxon>
        <taxon>Dikarya</taxon>
        <taxon>Ascomycota</taxon>
        <taxon>Pezizomycotina</taxon>
        <taxon>Sordariomycetes</taxon>
        <taxon>Hypocreomycetidae</taxon>
        <taxon>Hypocreales</taxon>
        <taxon>Nectriaceae</taxon>
        <taxon>Fusarium</taxon>
        <taxon>Fusarium incarnatum-equiseti species complex</taxon>
    </lineage>
</organism>
<dbReference type="SUPFAM" id="SSF48403">
    <property type="entry name" value="Ankyrin repeat"/>
    <property type="match status" value="1"/>
</dbReference>
<dbReference type="Proteomes" id="UP000265631">
    <property type="component" value="Unassembled WGS sequence"/>
</dbReference>
<dbReference type="Gene3D" id="1.25.40.20">
    <property type="entry name" value="Ankyrin repeat-containing domain"/>
    <property type="match status" value="1"/>
</dbReference>
<protein>
    <submittedName>
        <fullName evidence="3">Serine/threonine-protein phosphatase 6 regulatory ankyrin repeat subunit a</fullName>
    </submittedName>
</protein>
<dbReference type="PANTHER" id="PTHR24148:SF64">
    <property type="entry name" value="HETEROKARYON INCOMPATIBILITY DOMAIN-CONTAINING PROTEIN"/>
    <property type="match status" value="1"/>
</dbReference>